<protein>
    <submittedName>
        <fullName evidence="1">Uncharacterized protein</fullName>
    </submittedName>
</protein>
<keyword evidence="2" id="KW-1185">Reference proteome</keyword>
<name>A0ABT7P9N1_MYCIT</name>
<evidence type="ECO:0000313" key="2">
    <source>
        <dbReference type="Proteomes" id="UP001529272"/>
    </source>
</evidence>
<comment type="caution">
    <text evidence="1">The sequence shown here is derived from an EMBL/GenBank/DDBJ whole genome shotgun (WGS) entry which is preliminary data.</text>
</comment>
<dbReference type="EMBL" id="JASZZX010000056">
    <property type="protein sequence ID" value="MDM3930004.1"/>
    <property type="molecule type" value="Genomic_DNA"/>
</dbReference>
<reference evidence="2" key="2">
    <citation type="submission" date="2023-06" db="EMBL/GenBank/DDBJ databases">
        <title>Itaconate inhibition of nontuberculous mycobacteria.</title>
        <authorList>
            <person name="Spilker T."/>
        </authorList>
    </citation>
    <scope>NUCLEOTIDE SEQUENCE [LARGE SCALE GENOMIC DNA]</scope>
    <source>
        <strain evidence="2">FLAC1071</strain>
    </source>
</reference>
<sequence>MTAASTAIAAVAALDILDSPDIAIAGARLRWLVTPAPSRWMDVDASQFGRGKKVGDALRGVQLSALEPYLGLTDQLRYRCGSPLPRIPQATTTRHRQVPAMLWPSVMLRFAVSQNDTELAEALAVAVLVVGTRITLAQAASVLGSAITAASVSRVLQILSTDSCWPGIRLSLIRIADILDANGCPIDYQARRESPFEVFLDDREWNEIRSRLTAESGISVPRWMVQCWMYERVSGSPARQCGAAINTPNFGAKLADFNNLVRPDLVARLDQLAQNFLRRHGYGHHPLRWQPDIELCFDGAPPLLVQPQAHGRQLP</sequence>
<organism evidence="1 2">
    <name type="scientific">Mycobacterium intracellulare subsp. chimaera</name>
    <dbReference type="NCBI Taxonomy" id="222805"/>
    <lineage>
        <taxon>Bacteria</taxon>
        <taxon>Bacillati</taxon>
        <taxon>Actinomycetota</taxon>
        <taxon>Actinomycetes</taxon>
        <taxon>Mycobacteriales</taxon>
        <taxon>Mycobacteriaceae</taxon>
        <taxon>Mycobacterium</taxon>
        <taxon>Mycobacterium avium complex (MAC)</taxon>
    </lineage>
</organism>
<evidence type="ECO:0000313" key="1">
    <source>
        <dbReference type="EMBL" id="MDM3930004.1"/>
    </source>
</evidence>
<reference evidence="1 2" key="1">
    <citation type="submission" date="2023-06" db="EMBL/GenBank/DDBJ databases">
        <title>Itaconate inhibition of nontuberculous mycobacteria.</title>
        <authorList>
            <person name="Breen P."/>
            <person name="Zimbric M."/>
            <person name="Caverly L."/>
        </authorList>
    </citation>
    <scope>NUCLEOTIDE SEQUENCE [LARGE SCALE GENOMIC DNA]</scope>
    <source>
        <strain evidence="1 2">FLAC1071</strain>
    </source>
</reference>
<dbReference type="RefSeq" id="WP_145958864.1">
    <property type="nucleotide sequence ID" value="NZ_CP012885.2"/>
</dbReference>
<dbReference type="Proteomes" id="UP001529272">
    <property type="component" value="Unassembled WGS sequence"/>
</dbReference>
<accession>A0ABT7P9N1</accession>
<gene>
    <name evidence="1" type="ORF">QRB35_29045</name>
</gene>
<proteinExistence type="predicted"/>